<keyword evidence="7" id="KW-1185">Reference proteome</keyword>
<dbReference type="PROSITE" id="PS51384">
    <property type="entry name" value="FAD_FR"/>
    <property type="match status" value="1"/>
</dbReference>
<dbReference type="CDD" id="cd06189">
    <property type="entry name" value="flavin_oxioreductase"/>
    <property type="match status" value="1"/>
</dbReference>
<organism evidence="5 6">
    <name type="scientific">endosymbiont of Ridgeia piscesae</name>
    <dbReference type="NCBI Taxonomy" id="54398"/>
    <lineage>
        <taxon>Bacteria</taxon>
        <taxon>Pseudomonadati</taxon>
        <taxon>Pseudomonadota</taxon>
        <taxon>Gammaproteobacteria</taxon>
        <taxon>sulfur-oxidizing symbionts</taxon>
    </lineage>
</organism>
<evidence type="ECO:0000313" key="5">
    <source>
        <dbReference type="EMBL" id="KRT57973.1"/>
    </source>
</evidence>
<dbReference type="Gene3D" id="3.10.20.30">
    <property type="match status" value="1"/>
</dbReference>
<dbReference type="STRING" id="54398.Ga0074115_13320"/>
<evidence type="ECO:0000313" key="6">
    <source>
        <dbReference type="Proteomes" id="UP000051276"/>
    </source>
</evidence>
<evidence type="ECO:0000259" key="3">
    <source>
        <dbReference type="PROSITE" id="PS51384"/>
    </source>
</evidence>
<dbReference type="OrthoDB" id="9806195at2"/>
<dbReference type="GO" id="GO:0051536">
    <property type="term" value="F:iron-sulfur cluster binding"/>
    <property type="evidence" value="ECO:0007669"/>
    <property type="project" value="InterPro"/>
</dbReference>
<sequence length="336" mass="37379">MSFKVHVEPSGHEFNVEKNETILEAAVRQGINLPYGCRNGFCGECQGSLSEGSVSYPDGEPPALDGKPAGSCLTCKATPSSDLRIEVKEAAQASDIEIKEFPCKVDRIEHLNDDVIRLYIKLPEGERLQFLAGQYLNFILEDGSKRAFSIANAPHDDKFIELHIRHIAGGKFTDFLFNDMQEKTILRLEAPLGSYFLREESEHPIIFAGGGTGFAPLKGIIEHAFEIGVKRKMVLYWGVRRQADLYLPELPKQWATDHDNFSYVPVLSEPDEGWQGQTGWVHEAVTADHPDLSDYELYMSGPPPMINAAKQAFLDKGLSPDHLYSDSFEYGAASGK</sequence>
<dbReference type="PROSITE" id="PS51085">
    <property type="entry name" value="2FE2S_FER_2"/>
    <property type="match status" value="1"/>
</dbReference>
<evidence type="ECO:0000313" key="4">
    <source>
        <dbReference type="EMBL" id="KRT56170.1"/>
    </source>
</evidence>
<evidence type="ECO:0000259" key="2">
    <source>
        <dbReference type="PROSITE" id="PS51085"/>
    </source>
</evidence>
<dbReference type="InterPro" id="IPR039261">
    <property type="entry name" value="FNR_nucleotide-bd"/>
</dbReference>
<dbReference type="Gene3D" id="3.40.50.80">
    <property type="entry name" value="Nucleotide-binding domain of ferredoxin-NADP reductase (FNR) module"/>
    <property type="match status" value="1"/>
</dbReference>
<name>A0A0T5Z628_9GAMM</name>
<comment type="cofactor">
    <cofactor evidence="1">
        <name>[2Fe-2S] cluster</name>
        <dbReference type="ChEBI" id="CHEBI:190135"/>
    </cofactor>
</comment>
<dbReference type="InterPro" id="IPR008333">
    <property type="entry name" value="Cbr1-like_FAD-bd_dom"/>
</dbReference>
<dbReference type="Gene3D" id="2.40.30.10">
    <property type="entry name" value="Translation factors"/>
    <property type="match status" value="1"/>
</dbReference>
<dbReference type="InterPro" id="IPR001433">
    <property type="entry name" value="OxRdtase_FAD/NAD-bd"/>
</dbReference>
<feature type="domain" description="2Fe-2S ferredoxin-type" evidence="2">
    <location>
        <begin position="3"/>
        <end position="91"/>
    </location>
</feature>
<reference evidence="6 7" key="1">
    <citation type="submission" date="2015-11" db="EMBL/GenBank/DDBJ databases">
        <title>The genome of Candidatus Endoriftia persephone in Ridgeia piscesae and population structure of the North Eastern Pacific vestimentiferan symbionts.</title>
        <authorList>
            <person name="Perez M."/>
            <person name="Juniper K.S."/>
        </authorList>
    </citation>
    <scope>NUCLEOTIDE SEQUENCE [LARGE SCALE GENOMIC DNA]</scope>
    <source>
        <strain evidence="5">Ind10</strain>
        <strain evidence="4">Ind11</strain>
    </source>
</reference>
<dbReference type="Pfam" id="PF00111">
    <property type="entry name" value="Fer2"/>
    <property type="match status" value="1"/>
</dbReference>
<dbReference type="PATRIC" id="fig|54398.3.peg.467"/>
<gene>
    <name evidence="4" type="ORF">Ga0074115_13320</name>
    <name evidence="5" type="ORF">Ga0076813_12665</name>
</gene>
<dbReference type="InterPro" id="IPR050415">
    <property type="entry name" value="MRET"/>
</dbReference>
<dbReference type="InterPro" id="IPR017927">
    <property type="entry name" value="FAD-bd_FR_type"/>
</dbReference>
<dbReference type="RefSeq" id="WP_057956322.1">
    <property type="nucleotide sequence ID" value="NZ_KQ556921.1"/>
</dbReference>
<dbReference type="InterPro" id="IPR001709">
    <property type="entry name" value="Flavoprot_Pyr_Nucl_cyt_Rdtase"/>
</dbReference>
<dbReference type="EMBL" id="LMXI01000428">
    <property type="protein sequence ID" value="KRT57973.1"/>
    <property type="molecule type" value="Genomic_DNA"/>
</dbReference>
<dbReference type="SUPFAM" id="SSF52343">
    <property type="entry name" value="Ferredoxin reductase-like, C-terminal NADP-linked domain"/>
    <property type="match status" value="1"/>
</dbReference>
<dbReference type="GO" id="GO:0016491">
    <property type="term" value="F:oxidoreductase activity"/>
    <property type="evidence" value="ECO:0007669"/>
    <property type="project" value="InterPro"/>
</dbReference>
<dbReference type="Proteomes" id="UP000051634">
    <property type="component" value="Unassembled WGS sequence"/>
</dbReference>
<dbReference type="Pfam" id="PF00970">
    <property type="entry name" value="FAD_binding_6"/>
    <property type="match status" value="1"/>
</dbReference>
<dbReference type="AlphaFoldDB" id="A0A0T5Z628"/>
<dbReference type="PRINTS" id="PR00371">
    <property type="entry name" value="FPNCR"/>
</dbReference>
<feature type="domain" description="FAD-binding FR-type" evidence="3">
    <location>
        <begin position="98"/>
        <end position="198"/>
    </location>
</feature>
<dbReference type="CDD" id="cd00207">
    <property type="entry name" value="fer2"/>
    <property type="match status" value="1"/>
</dbReference>
<accession>A0A0T5Z628</accession>
<dbReference type="PRINTS" id="PR00410">
    <property type="entry name" value="PHEHYDRXLASE"/>
</dbReference>
<dbReference type="PANTHER" id="PTHR47354:SF5">
    <property type="entry name" value="PROTEIN RFBI"/>
    <property type="match status" value="1"/>
</dbReference>
<dbReference type="InterPro" id="IPR001041">
    <property type="entry name" value="2Fe-2S_ferredoxin-type"/>
</dbReference>
<dbReference type="PANTHER" id="PTHR47354">
    <property type="entry name" value="NADH OXIDOREDUCTASE HCR"/>
    <property type="match status" value="1"/>
</dbReference>
<dbReference type="InterPro" id="IPR012675">
    <property type="entry name" value="Beta-grasp_dom_sf"/>
</dbReference>
<evidence type="ECO:0000313" key="7">
    <source>
        <dbReference type="Proteomes" id="UP000051634"/>
    </source>
</evidence>
<dbReference type="InterPro" id="IPR017938">
    <property type="entry name" value="Riboflavin_synthase-like_b-brl"/>
</dbReference>
<dbReference type="SUPFAM" id="SSF54292">
    <property type="entry name" value="2Fe-2S ferredoxin-like"/>
    <property type="match status" value="1"/>
</dbReference>
<dbReference type="InterPro" id="IPR036010">
    <property type="entry name" value="2Fe-2S_ferredoxin-like_sf"/>
</dbReference>
<dbReference type="Proteomes" id="UP000051276">
    <property type="component" value="Unassembled WGS sequence"/>
</dbReference>
<dbReference type="SUPFAM" id="SSF63380">
    <property type="entry name" value="Riboflavin synthase domain-like"/>
    <property type="match status" value="1"/>
</dbReference>
<evidence type="ECO:0000256" key="1">
    <source>
        <dbReference type="ARBA" id="ARBA00034078"/>
    </source>
</evidence>
<dbReference type="EMBL" id="LDXT01000064">
    <property type="protein sequence ID" value="KRT56170.1"/>
    <property type="molecule type" value="Genomic_DNA"/>
</dbReference>
<dbReference type="Pfam" id="PF00175">
    <property type="entry name" value="NAD_binding_1"/>
    <property type="match status" value="1"/>
</dbReference>
<comment type="caution">
    <text evidence="5">The sequence shown here is derived from an EMBL/GenBank/DDBJ whole genome shotgun (WGS) entry which is preliminary data.</text>
</comment>
<protein>
    <submittedName>
        <fullName evidence="5">CDP-4-dehydro-6-deoxyglucose reductase</fullName>
    </submittedName>
    <submittedName>
        <fullName evidence="4">NAD(P)H-flavin reductase</fullName>
    </submittedName>
</protein>
<proteinExistence type="predicted"/>